<dbReference type="Pfam" id="PF25610">
    <property type="entry name" value="HR1_TOCA"/>
    <property type="match status" value="1"/>
</dbReference>
<dbReference type="PROSITE" id="PS51860">
    <property type="entry name" value="REM_1"/>
    <property type="match status" value="1"/>
</dbReference>
<dbReference type="Gene3D" id="6.10.140.470">
    <property type="match status" value="1"/>
</dbReference>
<dbReference type="Pfam" id="PF00611">
    <property type="entry name" value="FCH"/>
    <property type="match status" value="1"/>
</dbReference>
<evidence type="ECO:0000256" key="3">
    <source>
        <dbReference type="ARBA" id="ARBA00009426"/>
    </source>
</evidence>
<dbReference type="HOGENOM" id="CLU_023320_2_0_1"/>
<evidence type="ECO:0000256" key="11">
    <source>
        <dbReference type="PROSITE-ProRule" id="PRU01077"/>
    </source>
</evidence>
<evidence type="ECO:0000259" key="16">
    <source>
        <dbReference type="PROSITE" id="PS51860"/>
    </source>
</evidence>
<dbReference type="InterPro" id="IPR057870">
    <property type="entry name" value="HR1_TOCA"/>
</dbReference>
<evidence type="ECO:0000259" key="15">
    <source>
        <dbReference type="PROSITE" id="PS51741"/>
    </source>
</evidence>
<dbReference type="InterPro" id="IPR001452">
    <property type="entry name" value="SH3_domain"/>
</dbReference>
<comment type="similarity">
    <text evidence="3">Belongs to the FNBP1 family.</text>
</comment>
<proteinExistence type="inferred from homology"/>
<dbReference type="InterPro" id="IPR011072">
    <property type="entry name" value="HR1_rho-bd"/>
</dbReference>
<dbReference type="InterPro" id="IPR027267">
    <property type="entry name" value="AH/BAR_dom_sf"/>
</dbReference>
<gene>
    <name evidence="17" type="ORF">LOTGIDRAFT_136131</name>
</gene>
<evidence type="ECO:0000256" key="7">
    <source>
        <dbReference type="ARBA" id="ARBA00022583"/>
    </source>
</evidence>
<evidence type="ECO:0000256" key="5">
    <source>
        <dbReference type="ARBA" id="ARBA00022475"/>
    </source>
</evidence>
<dbReference type="STRING" id="225164.V4B2Y4"/>
<feature type="non-terminal residue" evidence="17">
    <location>
        <position position="1"/>
    </location>
</feature>
<evidence type="ECO:0000256" key="2">
    <source>
        <dbReference type="ARBA" id="ARBA00004496"/>
    </source>
</evidence>
<dbReference type="CDD" id="cd11911">
    <property type="entry name" value="SH3_CIP4-like"/>
    <property type="match status" value="1"/>
</dbReference>
<dbReference type="OrthoDB" id="8783038at2759"/>
<dbReference type="GO" id="GO:0005737">
    <property type="term" value="C:cytoplasm"/>
    <property type="evidence" value="ECO:0007669"/>
    <property type="project" value="UniProtKB-SubCell"/>
</dbReference>
<keyword evidence="8 11" id="KW-0175">Coiled coil</keyword>
<dbReference type="InterPro" id="IPR036028">
    <property type="entry name" value="SH3-like_dom_sf"/>
</dbReference>
<dbReference type="SMART" id="SM00326">
    <property type="entry name" value="SH3"/>
    <property type="match status" value="1"/>
</dbReference>
<feature type="domain" description="REM-1" evidence="16">
    <location>
        <begin position="332"/>
        <end position="409"/>
    </location>
</feature>
<dbReference type="FunFam" id="2.30.30.40:FF:000203">
    <property type="entry name" value="Cdc42-interacting protein 4, isoform F"/>
    <property type="match status" value="1"/>
</dbReference>
<dbReference type="PROSITE" id="PS51741">
    <property type="entry name" value="F_BAR"/>
    <property type="match status" value="1"/>
</dbReference>
<feature type="compositionally biased region" description="Polar residues" evidence="13">
    <location>
        <begin position="417"/>
        <end position="451"/>
    </location>
</feature>
<evidence type="ECO:0000256" key="13">
    <source>
        <dbReference type="SAM" id="MobiDB-lite"/>
    </source>
</evidence>
<dbReference type="KEGG" id="lgi:LOTGIDRAFT_136131"/>
<keyword evidence="4 10" id="KW-0728">SH3 domain</keyword>
<dbReference type="GO" id="GO:0007165">
    <property type="term" value="P:signal transduction"/>
    <property type="evidence" value="ECO:0007669"/>
    <property type="project" value="InterPro"/>
</dbReference>
<dbReference type="PANTHER" id="PTHR15735">
    <property type="entry name" value="FCH AND DOUBLE SH3 DOMAINS PROTEIN"/>
    <property type="match status" value="1"/>
</dbReference>
<dbReference type="SMART" id="SM00055">
    <property type="entry name" value="FCH"/>
    <property type="match status" value="1"/>
</dbReference>
<dbReference type="OMA" id="XQNEGTI"/>
<dbReference type="GO" id="GO:0005886">
    <property type="term" value="C:plasma membrane"/>
    <property type="evidence" value="ECO:0007669"/>
    <property type="project" value="UniProtKB-SubCell"/>
</dbReference>
<keyword evidence="7" id="KW-0254">Endocytosis</keyword>
<dbReference type="SUPFAM" id="SSF103657">
    <property type="entry name" value="BAR/IMD domain-like"/>
    <property type="match status" value="1"/>
</dbReference>
<evidence type="ECO:0000256" key="10">
    <source>
        <dbReference type="PROSITE-ProRule" id="PRU00192"/>
    </source>
</evidence>
<dbReference type="Pfam" id="PF00018">
    <property type="entry name" value="SH3_1"/>
    <property type="match status" value="1"/>
</dbReference>
<dbReference type="Proteomes" id="UP000030746">
    <property type="component" value="Unassembled WGS sequence"/>
</dbReference>
<protein>
    <submittedName>
        <fullName evidence="17">Uncharacterized protein</fullName>
    </submittedName>
</protein>
<dbReference type="Gene3D" id="1.20.1270.60">
    <property type="entry name" value="Arfaptin homology (AH) domain/BAR domain"/>
    <property type="match status" value="1"/>
</dbReference>
<evidence type="ECO:0000313" key="17">
    <source>
        <dbReference type="EMBL" id="ESP04508.1"/>
    </source>
</evidence>
<keyword evidence="6" id="KW-0963">Cytoplasm</keyword>
<dbReference type="CTD" id="20233764"/>
<evidence type="ECO:0000256" key="9">
    <source>
        <dbReference type="ARBA" id="ARBA00023136"/>
    </source>
</evidence>
<evidence type="ECO:0000256" key="1">
    <source>
        <dbReference type="ARBA" id="ARBA00004236"/>
    </source>
</evidence>
<feature type="domain" description="SH3" evidence="14">
    <location>
        <begin position="474"/>
        <end position="535"/>
    </location>
</feature>
<dbReference type="FunFam" id="1.20.1270.60:FF:000002">
    <property type="entry name" value="Formin-binding protein 1-like isoform 1"/>
    <property type="match status" value="1"/>
</dbReference>
<dbReference type="EMBL" id="KB199728">
    <property type="protein sequence ID" value="ESP04508.1"/>
    <property type="molecule type" value="Genomic_DNA"/>
</dbReference>
<evidence type="ECO:0000313" key="18">
    <source>
        <dbReference type="Proteomes" id="UP000030746"/>
    </source>
</evidence>
<feature type="compositionally biased region" description="Basic and acidic residues" evidence="13">
    <location>
        <begin position="405"/>
        <end position="414"/>
    </location>
</feature>
<dbReference type="AlphaFoldDB" id="V4B2Y4"/>
<feature type="domain" description="F-BAR" evidence="15">
    <location>
        <begin position="1"/>
        <end position="254"/>
    </location>
</feature>
<reference evidence="17 18" key="1">
    <citation type="journal article" date="2013" name="Nature">
        <title>Insights into bilaterian evolution from three spiralian genomes.</title>
        <authorList>
            <person name="Simakov O."/>
            <person name="Marletaz F."/>
            <person name="Cho S.J."/>
            <person name="Edsinger-Gonzales E."/>
            <person name="Havlak P."/>
            <person name="Hellsten U."/>
            <person name="Kuo D.H."/>
            <person name="Larsson T."/>
            <person name="Lv J."/>
            <person name="Arendt D."/>
            <person name="Savage R."/>
            <person name="Osoegawa K."/>
            <person name="de Jong P."/>
            <person name="Grimwood J."/>
            <person name="Chapman J.A."/>
            <person name="Shapiro H."/>
            <person name="Aerts A."/>
            <person name="Otillar R.P."/>
            <person name="Terry A.Y."/>
            <person name="Boore J.L."/>
            <person name="Grigoriev I.V."/>
            <person name="Lindberg D.R."/>
            <person name="Seaver E.C."/>
            <person name="Weisblat D.A."/>
            <person name="Putnam N.H."/>
            <person name="Rokhsar D.S."/>
        </authorList>
    </citation>
    <scope>NUCLEOTIDE SEQUENCE [LARGE SCALE GENOMIC DNA]</scope>
</reference>
<evidence type="ECO:0000256" key="6">
    <source>
        <dbReference type="ARBA" id="ARBA00022490"/>
    </source>
</evidence>
<sequence>DQYDTISHHTQRGLDFTEKFTHLLKERSAIELEYAGKLKKLVKNFQPKKKDEDEYQFSSAKGFVEMIKELHDIASQHEMIAENLQGVVMKEMQALIGEIKQERKKYLQDGSKLQEQIQRSYQQLEKAKSKYERGFKEAEKTMDNYRKADADIHLSRAEVEKTRMLMNTKAQLAEECKNEYAAQLQNTNAHQSEFYNTLMPAVFQQLQDMDEKRINKIRDFINQCAETEASVIPIINTCIDGMKKAASSVDAASDSRLVIERHKSGFQKPEDIQFEDLSLGNSIEHSNNITPKNTIDKNTKSATLSGKSKKRTGLFGLFGSSKVDDQREDFSDLPPAQRKKKLLQKIDSIKKEMAKESAEREGMLKMKDVYLNNPALGDPSTLDKKVEENAQKIDSLREELHKFEGYLNDSESRGNSKRNSTSDDSISMTASESSMIQRQDNSLPGTPQTQHNVANVYAPVDGLSDDEEDEFNYPIEGTCRALYKFEAVNEGSIPMEENEEMYIIEKDQGDGWTRVRKNDNTEGFVPTSYIECHLYAVDQV</sequence>
<evidence type="ECO:0000259" key="14">
    <source>
        <dbReference type="PROSITE" id="PS50002"/>
    </source>
</evidence>
<dbReference type="CDD" id="cd07653">
    <property type="entry name" value="F-BAR_CIP4-like"/>
    <property type="match status" value="1"/>
</dbReference>
<name>V4B2Y4_LOTGI</name>
<dbReference type="InterPro" id="IPR031160">
    <property type="entry name" value="F_BAR_dom"/>
</dbReference>
<dbReference type="GeneID" id="20233764"/>
<dbReference type="PANTHER" id="PTHR15735:SF12">
    <property type="entry name" value="CDC42-INTERACTING PROTEIN 4, ISOFORM B"/>
    <property type="match status" value="1"/>
</dbReference>
<dbReference type="SUPFAM" id="SSF50044">
    <property type="entry name" value="SH3-domain"/>
    <property type="match status" value="1"/>
</dbReference>
<dbReference type="Gene3D" id="2.30.30.40">
    <property type="entry name" value="SH3 Domains"/>
    <property type="match status" value="1"/>
</dbReference>
<feature type="coiled-coil region" evidence="12">
    <location>
        <begin position="89"/>
        <end position="148"/>
    </location>
</feature>
<dbReference type="RefSeq" id="XP_009044839.1">
    <property type="nucleotide sequence ID" value="XM_009046591.1"/>
</dbReference>
<dbReference type="CDD" id="cd11619">
    <property type="entry name" value="HR1_CIP4-like"/>
    <property type="match status" value="1"/>
</dbReference>
<dbReference type="InterPro" id="IPR001060">
    <property type="entry name" value="FCH_dom"/>
</dbReference>
<keyword evidence="18" id="KW-1185">Reference proteome</keyword>
<evidence type="ECO:0000256" key="4">
    <source>
        <dbReference type="ARBA" id="ARBA00022443"/>
    </source>
</evidence>
<feature type="region of interest" description="Disordered" evidence="13">
    <location>
        <begin position="405"/>
        <end position="451"/>
    </location>
</feature>
<comment type="subcellular location">
    <subcellularLocation>
        <location evidence="1">Cell membrane</location>
    </subcellularLocation>
    <subcellularLocation>
        <location evidence="2">Cytoplasm</location>
    </subcellularLocation>
</comment>
<keyword evidence="5" id="KW-1003">Cell membrane</keyword>
<keyword evidence="9" id="KW-0472">Membrane</keyword>
<accession>V4B2Y4</accession>
<evidence type="ECO:0000256" key="8">
    <source>
        <dbReference type="ARBA" id="ARBA00023054"/>
    </source>
</evidence>
<dbReference type="GO" id="GO:0006897">
    <property type="term" value="P:endocytosis"/>
    <property type="evidence" value="ECO:0007669"/>
    <property type="project" value="UniProtKB-KW"/>
</dbReference>
<dbReference type="PROSITE" id="PS50002">
    <property type="entry name" value="SH3"/>
    <property type="match status" value="1"/>
</dbReference>
<organism evidence="17 18">
    <name type="scientific">Lottia gigantea</name>
    <name type="common">Giant owl limpet</name>
    <dbReference type="NCBI Taxonomy" id="225164"/>
    <lineage>
        <taxon>Eukaryota</taxon>
        <taxon>Metazoa</taxon>
        <taxon>Spiralia</taxon>
        <taxon>Lophotrochozoa</taxon>
        <taxon>Mollusca</taxon>
        <taxon>Gastropoda</taxon>
        <taxon>Patellogastropoda</taxon>
        <taxon>Lottioidea</taxon>
        <taxon>Lottiidae</taxon>
        <taxon>Lottia</taxon>
    </lineage>
</organism>
<evidence type="ECO:0000256" key="12">
    <source>
        <dbReference type="SAM" id="Coils"/>
    </source>
</evidence>